<evidence type="ECO:0000313" key="7">
    <source>
        <dbReference type="EMBL" id="KYC64280.1"/>
    </source>
</evidence>
<dbReference type="InterPro" id="IPR001123">
    <property type="entry name" value="LeuE-type"/>
</dbReference>
<reference evidence="7 8" key="1">
    <citation type="submission" date="2016-01" db="EMBL/GenBank/DDBJ databases">
        <title>Genome Sequences of Twelve Sporeforming Bacillus Species Isolated from Foods.</title>
        <authorList>
            <person name="Berendsen E.M."/>
            <person name="Wells-Bennik M.H."/>
            <person name="Krawcyk A.O."/>
            <person name="De Jong A."/>
            <person name="Holsappel S."/>
            <person name="Eijlander R.T."/>
            <person name="Kuipers O.P."/>
        </authorList>
    </citation>
    <scope>NUCLEOTIDE SEQUENCE [LARGE SCALE GENOMIC DNA]</scope>
    <source>
        <strain evidence="7 8">B4098</strain>
    </source>
</reference>
<evidence type="ECO:0000256" key="3">
    <source>
        <dbReference type="ARBA" id="ARBA00022692"/>
    </source>
</evidence>
<dbReference type="GO" id="GO:0015171">
    <property type="term" value="F:amino acid transmembrane transporter activity"/>
    <property type="evidence" value="ECO:0007669"/>
    <property type="project" value="TreeGrafter"/>
</dbReference>
<keyword evidence="2" id="KW-1003">Cell membrane</keyword>
<sequence length="226" mass="24106">MSAAFVHGFILALGLILPLGVQNVFVFNQGAVQPSFLKALPAIITASVCDMVLIALAVFGVSVVVLEFVWLKVVFMSAGICFLVYMGIATWRSKPAVQNGDGLFNAKKQILFAASVSLLNPHAILDTIGVIGTSSLNYAGAEKAAFSIACMLVSGIWFTGLAIAGRGIGRLGQSGRFLRFINKVSAVIMWGMAVYIVRSLVYGGVAVKRHGFFHPQVWLSRSPALI</sequence>
<keyword evidence="4 6" id="KW-1133">Transmembrane helix</keyword>
<dbReference type="PANTHER" id="PTHR30086:SF20">
    <property type="entry name" value="ARGININE EXPORTER PROTEIN ARGO-RELATED"/>
    <property type="match status" value="1"/>
</dbReference>
<evidence type="ECO:0000256" key="2">
    <source>
        <dbReference type="ARBA" id="ARBA00022475"/>
    </source>
</evidence>
<keyword evidence="3 6" id="KW-0812">Transmembrane</keyword>
<feature type="transmembrane region" description="Helical" evidence="6">
    <location>
        <begin position="144"/>
        <end position="165"/>
    </location>
</feature>
<evidence type="ECO:0000313" key="8">
    <source>
        <dbReference type="Proteomes" id="UP000075288"/>
    </source>
</evidence>
<evidence type="ECO:0000256" key="5">
    <source>
        <dbReference type="ARBA" id="ARBA00023136"/>
    </source>
</evidence>
<protein>
    <submittedName>
        <fullName evidence="7">Uncharacterized protein</fullName>
    </submittedName>
</protein>
<evidence type="ECO:0000256" key="6">
    <source>
        <dbReference type="SAM" id="Phobius"/>
    </source>
</evidence>
<dbReference type="PANTHER" id="PTHR30086">
    <property type="entry name" value="ARGININE EXPORTER PROTEIN ARGO"/>
    <property type="match status" value="1"/>
</dbReference>
<evidence type="ECO:0000256" key="1">
    <source>
        <dbReference type="ARBA" id="ARBA00004651"/>
    </source>
</evidence>
<feature type="transmembrane region" description="Helical" evidence="6">
    <location>
        <begin position="177"/>
        <end position="197"/>
    </location>
</feature>
<dbReference type="Proteomes" id="UP000075288">
    <property type="component" value="Unassembled WGS sequence"/>
</dbReference>
<dbReference type="RefSeq" id="WP_235601575.1">
    <property type="nucleotide sequence ID" value="NZ_LQYG01000029.1"/>
</dbReference>
<dbReference type="Pfam" id="PF01810">
    <property type="entry name" value="LysE"/>
    <property type="match status" value="1"/>
</dbReference>
<dbReference type="EMBL" id="LQYG01000029">
    <property type="protein sequence ID" value="KYC64280.1"/>
    <property type="molecule type" value="Genomic_DNA"/>
</dbReference>
<accession>A0A150K3U9</accession>
<gene>
    <name evidence="7" type="ORF">B4098_1879</name>
</gene>
<evidence type="ECO:0000256" key="4">
    <source>
        <dbReference type="ARBA" id="ARBA00022989"/>
    </source>
</evidence>
<dbReference type="PATRIC" id="fig|1398.26.peg.2159"/>
<feature type="transmembrane region" description="Helical" evidence="6">
    <location>
        <begin position="69"/>
        <end position="89"/>
    </location>
</feature>
<feature type="transmembrane region" description="Helical" evidence="6">
    <location>
        <begin position="39"/>
        <end position="63"/>
    </location>
</feature>
<comment type="subcellular location">
    <subcellularLocation>
        <location evidence="1">Cell membrane</location>
        <topology evidence="1">Multi-pass membrane protein</topology>
    </subcellularLocation>
</comment>
<proteinExistence type="predicted"/>
<organism evidence="7 8">
    <name type="scientific">Heyndrickxia coagulans</name>
    <name type="common">Weizmannia coagulans</name>
    <dbReference type="NCBI Taxonomy" id="1398"/>
    <lineage>
        <taxon>Bacteria</taxon>
        <taxon>Bacillati</taxon>
        <taxon>Bacillota</taxon>
        <taxon>Bacilli</taxon>
        <taxon>Bacillales</taxon>
        <taxon>Bacillaceae</taxon>
        <taxon>Heyndrickxia</taxon>
    </lineage>
</organism>
<dbReference type="GO" id="GO:0005886">
    <property type="term" value="C:plasma membrane"/>
    <property type="evidence" value="ECO:0007669"/>
    <property type="project" value="UniProtKB-SubCell"/>
</dbReference>
<name>A0A150K3U9_HEYCO</name>
<feature type="transmembrane region" description="Helical" evidence="6">
    <location>
        <begin position="6"/>
        <end position="27"/>
    </location>
</feature>
<keyword evidence="5 6" id="KW-0472">Membrane</keyword>
<comment type="caution">
    <text evidence="7">The sequence shown here is derived from an EMBL/GenBank/DDBJ whole genome shotgun (WGS) entry which is preliminary data.</text>
</comment>
<dbReference type="AlphaFoldDB" id="A0A150K3U9"/>